<dbReference type="Gene3D" id="3.40.50.410">
    <property type="entry name" value="von Willebrand factor, type A domain"/>
    <property type="match status" value="1"/>
</dbReference>
<reference evidence="1" key="1">
    <citation type="journal article" date="2012" name="Nature">
        <title>The oyster genome reveals stress adaptation and complexity of shell formation.</title>
        <authorList>
            <person name="Zhang G."/>
            <person name="Fang X."/>
            <person name="Guo X."/>
            <person name="Li L."/>
            <person name="Luo R."/>
            <person name="Xu F."/>
            <person name="Yang P."/>
            <person name="Zhang L."/>
            <person name="Wang X."/>
            <person name="Qi H."/>
            <person name="Xiong Z."/>
            <person name="Que H."/>
            <person name="Xie Y."/>
            <person name="Holland P.W."/>
            <person name="Paps J."/>
            <person name="Zhu Y."/>
            <person name="Wu F."/>
            <person name="Chen Y."/>
            <person name="Wang J."/>
            <person name="Peng C."/>
            <person name="Meng J."/>
            <person name="Yang L."/>
            <person name="Liu J."/>
            <person name="Wen B."/>
            <person name="Zhang N."/>
            <person name="Huang Z."/>
            <person name="Zhu Q."/>
            <person name="Feng Y."/>
            <person name="Mount A."/>
            <person name="Hedgecock D."/>
            <person name="Xu Z."/>
            <person name="Liu Y."/>
            <person name="Domazet-Loso T."/>
            <person name="Du Y."/>
            <person name="Sun X."/>
            <person name="Zhang S."/>
            <person name="Liu B."/>
            <person name="Cheng P."/>
            <person name="Jiang X."/>
            <person name="Li J."/>
            <person name="Fan D."/>
            <person name="Wang W."/>
            <person name="Fu W."/>
            <person name="Wang T."/>
            <person name="Wang B."/>
            <person name="Zhang J."/>
            <person name="Peng Z."/>
            <person name="Li Y."/>
            <person name="Li N."/>
            <person name="Wang J."/>
            <person name="Chen M."/>
            <person name="He Y."/>
            <person name="Tan F."/>
            <person name="Song X."/>
            <person name="Zheng Q."/>
            <person name="Huang R."/>
            <person name="Yang H."/>
            <person name="Du X."/>
            <person name="Chen L."/>
            <person name="Yang M."/>
            <person name="Gaffney P.M."/>
            <person name="Wang S."/>
            <person name="Luo L."/>
            <person name="She Z."/>
            <person name="Ming Y."/>
            <person name="Huang W."/>
            <person name="Zhang S."/>
            <person name="Huang B."/>
            <person name="Zhang Y."/>
            <person name="Qu T."/>
            <person name="Ni P."/>
            <person name="Miao G."/>
            <person name="Wang J."/>
            <person name="Wang Q."/>
            <person name="Steinberg C.E."/>
            <person name="Wang H."/>
            <person name="Li N."/>
            <person name="Qian L."/>
            <person name="Zhang G."/>
            <person name="Li Y."/>
            <person name="Yang H."/>
            <person name="Liu X."/>
            <person name="Wang J."/>
            <person name="Yin Y."/>
            <person name="Wang J."/>
        </authorList>
    </citation>
    <scope>NUCLEOTIDE SEQUENCE [LARGE SCALE GENOMIC DNA]</scope>
    <source>
        <strain evidence="1">05x7-T-G4-1.051#20</strain>
    </source>
</reference>
<name>K1PEV4_MAGGI</name>
<sequence>MSQAIREINYTHPGLTMTNKALMTARTELLDHTHGRRSDALPFVIVMTDGRSYIPMVTISQAHQLHALNVTVFAVGIFKRGLRRRVARNCFKS</sequence>
<dbReference type="HOGENOM" id="CLU_2401741_0_0_1"/>
<organism evidence="1">
    <name type="scientific">Magallana gigas</name>
    <name type="common">Pacific oyster</name>
    <name type="synonym">Crassostrea gigas</name>
    <dbReference type="NCBI Taxonomy" id="29159"/>
    <lineage>
        <taxon>Eukaryota</taxon>
        <taxon>Metazoa</taxon>
        <taxon>Spiralia</taxon>
        <taxon>Lophotrochozoa</taxon>
        <taxon>Mollusca</taxon>
        <taxon>Bivalvia</taxon>
        <taxon>Autobranchia</taxon>
        <taxon>Pteriomorphia</taxon>
        <taxon>Ostreida</taxon>
        <taxon>Ostreoidea</taxon>
        <taxon>Ostreidae</taxon>
        <taxon>Magallana</taxon>
    </lineage>
</organism>
<evidence type="ECO:0000313" key="1">
    <source>
        <dbReference type="EMBL" id="EKC17374.1"/>
    </source>
</evidence>
<dbReference type="PROSITE" id="PS50234">
    <property type="entry name" value="VWFA"/>
    <property type="match status" value="1"/>
</dbReference>
<dbReference type="PANTHER" id="PTHR24020:SF20">
    <property type="entry name" value="PH DOMAIN-CONTAINING PROTEIN"/>
    <property type="match status" value="1"/>
</dbReference>
<protein>
    <submittedName>
        <fullName evidence="1">Uncharacterized protein</fullName>
    </submittedName>
</protein>
<dbReference type="AlphaFoldDB" id="K1PEV4"/>
<dbReference type="InterPro" id="IPR036465">
    <property type="entry name" value="vWFA_dom_sf"/>
</dbReference>
<dbReference type="InterPro" id="IPR002035">
    <property type="entry name" value="VWF_A"/>
</dbReference>
<dbReference type="EMBL" id="JH823042">
    <property type="protein sequence ID" value="EKC17374.1"/>
    <property type="molecule type" value="Genomic_DNA"/>
</dbReference>
<proteinExistence type="predicted"/>
<dbReference type="InParanoid" id="K1PEV4"/>
<dbReference type="PANTHER" id="PTHR24020">
    <property type="entry name" value="COLLAGEN ALPHA"/>
    <property type="match status" value="1"/>
</dbReference>
<accession>K1PEV4</accession>
<dbReference type="Pfam" id="PF00092">
    <property type="entry name" value="VWA"/>
    <property type="match status" value="1"/>
</dbReference>
<dbReference type="InterPro" id="IPR050525">
    <property type="entry name" value="ECM_Assembly_Org"/>
</dbReference>
<dbReference type="SUPFAM" id="SSF53300">
    <property type="entry name" value="vWA-like"/>
    <property type="match status" value="1"/>
</dbReference>
<gene>
    <name evidence="1" type="ORF">CGI_10000977</name>
</gene>